<dbReference type="EMBL" id="BAABME010001172">
    <property type="protein sequence ID" value="GAA0148018.1"/>
    <property type="molecule type" value="Genomic_DNA"/>
</dbReference>
<gene>
    <name evidence="1" type="ORF">LIER_07570</name>
</gene>
<sequence length="99" mass="11563">MGALVKSGKELNLWYDNWLNGGPIINRISKDEASWIGVNTDTKVSRCRQVKWPRGRRRTSNIVEIQEQIKNFEFNEEDDKFDWKLTNDGAFSWRASGRS</sequence>
<organism evidence="1 2">
    <name type="scientific">Lithospermum erythrorhizon</name>
    <name type="common">Purple gromwell</name>
    <name type="synonym">Lithospermum officinale var. erythrorhizon</name>
    <dbReference type="NCBI Taxonomy" id="34254"/>
    <lineage>
        <taxon>Eukaryota</taxon>
        <taxon>Viridiplantae</taxon>
        <taxon>Streptophyta</taxon>
        <taxon>Embryophyta</taxon>
        <taxon>Tracheophyta</taxon>
        <taxon>Spermatophyta</taxon>
        <taxon>Magnoliopsida</taxon>
        <taxon>eudicotyledons</taxon>
        <taxon>Gunneridae</taxon>
        <taxon>Pentapetalae</taxon>
        <taxon>asterids</taxon>
        <taxon>lamiids</taxon>
        <taxon>Boraginales</taxon>
        <taxon>Boraginaceae</taxon>
        <taxon>Boraginoideae</taxon>
        <taxon>Lithospermeae</taxon>
        <taxon>Lithospermum</taxon>
    </lineage>
</organism>
<keyword evidence="2" id="KW-1185">Reference proteome</keyword>
<evidence type="ECO:0000313" key="2">
    <source>
        <dbReference type="Proteomes" id="UP001454036"/>
    </source>
</evidence>
<dbReference type="AlphaFoldDB" id="A0AAV3PA01"/>
<comment type="caution">
    <text evidence="1">The sequence shown here is derived from an EMBL/GenBank/DDBJ whole genome shotgun (WGS) entry which is preliminary data.</text>
</comment>
<protein>
    <submittedName>
        <fullName evidence="1">Uncharacterized protein</fullName>
    </submittedName>
</protein>
<name>A0AAV3PA01_LITER</name>
<accession>A0AAV3PA01</accession>
<reference evidence="1 2" key="1">
    <citation type="submission" date="2024-01" db="EMBL/GenBank/DDBJ databases">
        <title>The complete chloroplast genome sequence of Lithospermum erythrorhizon: insights into the phylogenetic relationship among Boraginaceae species and the maternal lineages of purple gromwells.</title>
        <authorList>
            <person name="Okada T."/>
            <person name="Watanabe K."/>
        </authorList>
    </citation>
    <scope>NUCLEOTIDE SEQUENCE [LARGE SCALE GENOMIC DNA]</scope>
</reference>
<dbReference type="Proteomes" id="UP001454036">
    <property type="component" value="Unassembled WGS sequence"/>
</dbReference>
<evidence type="ECO:0000313" key="1">
    <source>
        <dbReference type="EMBL" id="GAA0148018.1"/>
    </source>
</evidence>
<proteinExistence type="predicted"/>